<dbReference type="InterPro" id="IPR003587">
    <property type="entry name" value="Hint_dom_N"/>
</dbReference>
<feature type="domain" description="Hint" evidence="3">
    <location>
        <begin position="1232"/>
        <end position="1328"/>
    </location>
</feature>
<keyword evidence="5" id="KW-1185">Reference proteome</keyword>
<accession>A0A7W7R6V6</accession>
<proteinExistence type="predicted"/>
<gene>
    <name evidence="4" type="ORF">FHR34_005398</name>
</gene>
<feature type="compositionally biased region" description="Low complexity" evidence="1">
    <location>
        <begin position="948"/>
        <end position="957"/>
    </location>
</feature>
<dbReference type="Proteomes" id="UP000540506">
    <property type="component" value="Unassembled WGS sequence"/>
</dbReference>
<organism evidence="4 5">
    <name type="scientific">Kitasatospora kifunensis</name>
    <name type="common">Streptomyces kifunensis</name>
    <dbReference type="NCBI Taxonomy" id="58351"/>
    <lineage>
        <taxon>Bacteria</taxon>
        <taxon>Bacillati</taxon>
        <taxon>Actinomycetota</taxon>
        <taxon>Actinomycetes</taxon>
        <taxon>Kitasatosporales</taxon>
        <taxon>Streptomycetaceae</taxon>
        <taxon>Kitasatospora</taxon>
    </lineage>
</organism>
<feature type="chain" id="PRO_5031240374" description="Hint domain-containing protein" evidence="2">
    <location>
        <begin position="42"/>
        <end position="1527"/>
    </location>
</feature>
<dbReference type="RefSeq" id="WP_184939595.1">
    <property type="nucleotide sequence ID" value="NZ_JACHJV010000001.1"/>
</dbReference>
<keyword evidence="2" id="KW-0732">Signal</keyword>
<dbReference type="InterPro" id="IPR005506">
    <property type="entry name" value="DUF312_ALF"/>
</dbReference>
<protein>
    <recommendedName>
        <fullName evidence="3">Hint domain-containing protein</fullName>
    </recommendedName>
</protein>
<comment type="caution">
    <text evidence="4">The sequence shown here is derived from an EMBL/GenBank/DDBJ whole genome shotgun (WGS) entry which is preliminary data.</text>
</comment>
<dbReference type="Pfam" id="PF07591">
    <property type="entry name" value="PT-HINT"/>
    <property type="match status" value="1"/>
</dbReference>
<dbReference type="PANTHER" id="PTHR23242:SF9">
    <property type="entry name" value="TRANSCRIPTION FACTOR HOXA13"/>
    <property type="match status" value="1"/>
</dbReference>
<evidence type="ECO:0000259" key="3">
    <source>
        <dbReference type="SMART" id="SM00306"/>
    </source>
</evidence>
<dbReference type="NCBIfam" id="TIGR01443">
    <property type="entry name" value="intein_Cterm"/>
    <property type="match status" value="1"/>
</dbReference>
<dbReference type="SUPFAM" id="SSF51294">
    <property type="entry name" value="Hedgehog/intein (Hint) domain"/>
    <property type="match status" value="1"/>
</dbReference>
<reference evidence="4 5" key="1">
    <citation type="submission" date="2020-08" db="EMBL/GenBank/DDBJ databases">
        <title>Sequencing the genomes of 1000 actinobacteria strains.</title>
        <authorList>
            <person name="Klenk H.-P."/>
        </authorList>
    </citation>
    <scope>NUCLEOTIDE SEQUENCE [LARGE SCALE GENOMIC DNA]</scope>
    <source>
        <strain evidence="4 5">DSM 41654</strain>
    </source>
</reference>
<dbReference type="InterPro" id="IPR036844">
    <property type="entry name" value="Hint_dom_sf"/>
</dbReference>
<feature type="region of interest" description="Disordered" evidence="1">
    <location>
        <begin position="948"/>
        <end position="967"/>
    </location>
</feature>
<dbReference type="Gene3D" id="2.170.16.10">
    <property type="entry name" value="Hedgehog/Intein (Hint) domain"/>
    <property type="match status" value="1"/>
</dbReference>
<dbReference type="CDD" id="cd00081">
    <property type="entry name" value="Hint"/>
    <property type="match status" value="1"/>
</dbReference>
<dbReference type="PANTHER" id="PTHR23242">
    <property type="entry name" value="TRANSCRIPTION FACTOR HOXA13"/>
    <property type="match status" value="1"/>
</dbReference>
<evidence type="ECO:0000313" key="5">
    <source>
        <dbReference type="Proteomes" id="UP000540506"/>
    </source>
</evidence>
<name>A0A7W7R6V6_KITKI</name>
<sequence>MRTFSTSRARVPRFAAGLVAGSLLTGLLAIPAAADATPATAANPDRVKAVAAWQAGGPAVRRAAETALTGSADDLTAFLAKGQATAADQDLRAKIEQLVGSSGPGVRQAGMAALAGSAADLQNFLDKGLKKAYEDDQRVLVSQLMATGGPGVKAAAAKAMDGTLDDVNEFLNVGQFKARDDDDRVHLTQLMSSGGPEVKKAAGTALDGSMDDVQQFLQYGYQTAAAHDQETLTVAQLADLTKTASDQAGQQAQTAKDAAGKAVDATRLAKEAAERAAAETKAAQNSAGAASNAAGRAADAATRAADAAQTASSAAKAANEAARQAANAAANAASAATKAGNAAAAALSAAAAAGSDQAKADAANKAAGVARDAAVNARTAAEASAWAGQAATQAGAAAQAAASAGTNAAAAAQAAADAATYTGVADADASRARRAAARAKSAAAEATRAANATIKIANDAAAAAGDAQRAANDAAAHADAAATAAQEAAKHAGDASSWANTAQTAATAAGNAADSAASSATQAHKIADIARASDQERLDEQQATEMAAADEASSEADLKAKTSAWESGKATQLAADTDQLIKDATAAGVDPKTAVLKGRQAALRLLDSGGPWTKAAAQSALEGDDSAVQAFLTTNLTVARDRDDRTSVMAISQAPGKLEKRLAAETASVGTPDQVRAFLTTGQYPGKDDDDRVQLSQIMAAGGPGVKAAAGKALDGSIDDVRAFLTVGQFKARDDDNRVLVTQALATGGPEVKAAAQAVLSGPADRLEPFLQTGLPKAQQRDAVTAAHVATIQSYLATIDGSVALARQYAAQAAQSYATARGAANEAAGYANQAGQSANQASGFANQAAQSAQQAQASAQQAAAYAKQAQASAASANTAARNASFSAAMATDYAAQAHQYAATAKAAADQAQASAVAAKQSADEAAKAAADAQAAVWAKQQAEATAAQTAAGTAGTEGVDGSGGDGGRAYYVEVVPHDDMKPDNVQEDMSKCISDDPGSMSGMWSSLFGSKTWHKNAGGDLVCSVKVTAKVSGTVDYVMHTCPEAGLTLDACKGKYQTWDTVILSTQHLDGAPYENTVDLTYKDYKTKYDPNVVAGQMLWQMVAGDFIKCFNNPGLNASCGWAVATLIPVGKLADAAKGVVALKFALETGVGIEDAKRAVQATLNGYNQVVLNSFSAVADNVAKFRQTLKDGAGSDAALAALRNDPTVDRALVDELQTEADLAEGARTACPVNSFPAGTKVVMADGSDRAIETLRVGDRVLATDPATGTTGSQPVIDTFGHSTTRLVDIDTERAGRITSTTGHRFYVDGTGWREVSDLHVGDVLVGSDGVRNPVTGLHEQAGVTQAVYDLTVDGTHTFYVRGPQGVGSGILVHNCFDLWGDELGRNQDARAHTIKKHVAKGAYGPNGETAGVTPQEAAALTTATDSNGVFTDLSIAEDALRSAIGKSNSALSTWLRQGSSDFKEITVDVDVIRDGQRLTSLGKVYPPGGSLDAIDSGTKVRVRLVKALDKHNGKNWTISSIYPLAGR</sequence>
<dbReference type="EMBL" id="JACHJV010000001">
    <property type="protein sequence ID" value="MBB4926405.1"/>
    <property type="molecule type" value="Genomic_DNA"/>
</dbReference>
<evidence type="ECO:0000256" key="1">
    <source>
        <dbReference type="SAM" id="MobiDB-lite"/>
    </source>
</evidence>
<dbReference type="Pfam" id="PF03752">
    <property type="entry name" value="ALF"/>
    <property type="match status" value="7"/>
</dbReference>
<evidence type="ECO:0000256" key="2">
    <source>
        <dbReference type="SAM" id="SignalP"/>
    </source>
</evidence>
<feature type="signal peptide" evidence="2">
    <location>
        <begin position="1"/>
        <end position="41"/>
    </location>
</feature>
<feature type="compositionally biased region" description="Gly residues" evidence="1">
    <location>
        <begin position="958"/>
        <end position="967"/>
    </location>
</feature>
<dbReference type="InterPro" id="IPR030934">
    <property type="entry name" value="Intein_C"/>
</dbReference>
<dbReference type="SMART" id="SM00306">
    <property type="entry name" value="HintN"/>
    <property type="match status" value="1"/>
</dbReference>
<evidence type="ECO:0000313" key="4">
    <source>
        <dbReference type="EMBL" id="MBB4926405.1"/>
    </source>
</evidence>
<dbReference type="PROSITE" id="PS50818">
    <property type="entry name" value="INTEIN_C_TER"/>
    <property type="match status" value="1"/>
</dbReference>